<dbReference type="InterPro" id="IPR007712">
    <property type="entry name" value="RelE/ParE_toxin"/>
</dbReference>
<dbReference type="EMBL" id="SZUV01000001">
    <property type="protein sequence ID" value="TQN51106.1"/>
    <property type="molecule type" value="Genomic_DNA"/>
</dbReference>
<protein>
    <recommendedName>
        <fullName evidence="3">Toxin</fullName>
    </recommendedName>
</protein>
<dbReference type="InterPro" id="IPR051803">
    <property type="entry name" value="TA_system_RelE-like_toxin"/>
</dbReference>
<evidence type="ECO:0000256" key="3">
    <source>
        <dbReference type="PIRNR" id="PIRNR029218"/>
    </source>
</evidence>
<evidence type="ECO:0000313" key="5">
    <source>
        <dbReference type="Proteomes" id="UP000315403"/>
    </source>
</evidence>
<evidence type="ECO:0000256" key="1">
    <source>
        <dbReference type="ARBA" id="ARBA00006226"/>
    </source>
</evidence>
<evidence type="ECO:0000313" key="4">
    <source>
        <dbReference type="EMBL" id="TQN51106.1"/>
    </source>
</evidence>
<dbReference type="PIRSF" id="PIRSF029218">
    <property type="entry name" value="ParE"/>
    <property type="match status" value="1"/>
</dbReference>
<dbReference type="Proteomes" id="UP000315403">
    <property type="component" value="Unassembled WGS sequence"/>
</dbReference>
<accession>A0A543Q445</accession>
<reference evidence="4 5" key="1">
    <citation type="submission" date="2019-03" db="EMBL/GenBank/DDBJ databases">
        <title>New insights into Acidothiobacillus thiooxidans sulfur metabolism through coupled gene expression, solution geochemistry, microscopy and spectroscopy analyses.</title>
        <authorList>
            <person name="Camacho D."/>
            <person name="Frazao R."/>
            <person name="Fouillen A."/>
            <person name="Nanci A."/>
            <person name="Lang B.F."/>
            <person name="Apte S.C."/>
            <person name="Baron C."/>
            <person name="Warren L.A."/>
        </authorList>
    </citation>
    <scope>NUCLEOTIDE SEQUENCE [LARGE SCALE GENOMIC DNA]</scope>
    <source>
        <strain evidence="4 5">ATCC 19377</strain>
    </source>
</reference>
<comment type="caution">
    <text evidence="4">The sequence shown here is derived from an EMBL/GenBank/DDBJ whole genome shotgun (WGS) entry which is preliminary data.</text>
</comment>
<sequence>MGVFALTLAAKNDLRGIARFTEERWGRAQRLHYLKGLDETFKILADSPRLGNPCDYIEPDLRKHPFQSHVVFYNCRSEEEIQVIRVLHKNMDAQYRMLLRHSET</sequence>
<comment type="similarity">
    <text evidence="1 3">Belongs to the RelE toxin family.</text>
</comment>
<organism evidence="4 5">
    <name type="scientific">Acidithiobacillus thiooxidans ATCC 19377</name>
    <dbReference type="NCBI Taxonomy" id="637390"/>
    <lineage>
        <taxon>Bacteria</taxon>
        <taxon>Pseudomonadati</taxon>
        <taxon>Pseudomonadota</taxon>
        <taxon>Acidithiobacillia</taxon>
        <taxon>Acidithiobacillales</taxon>
        <taxon>Acidithiobacillaceae</taxon>
        <taxon>Acidithiobacillus</taxon>
    </lineage>
</organism>
<dbReference type="InterPro" id="IPR035093">
    <property type="entry name" value="RelE/ParE_toxin_dom_sf"/>
</dbReference>
<dbReference type="PANTHER" id="PTHR33755">
    <property type="entry name" value="TOXIN PARE1-RELATED"/>
    <property type="match status" value="1"/>
</dbReference>
<name>A0A543Q445_ACITH</name>
<dbReference type="AlphaFoldDB" id="A0A543Q445"/>
<dbReference type="InterPro" id="IPR028344">
    <property type="entry name" value="ParE1/4"/>
</dbReference>
<dbReference type="PANTHER" id="PTHR33755:SF9">
    <property type="entry name" value="TOXIN PARE1"/>
    <property type="match status" value="1"/>
</dbReference>
<proteinExistence type="inferred from homology"/>
<dbReference type="Pfam" id="PF05016">
    <property type="entry name" value="ParE_toxin"/>
    <property type="match status" value="1"/>
</dbReference>
<dbReference type="Gene3D" id="3.30.2310.20">
    <property type="entry name" value="RelE-like"/>
    <property type="match status" value="1"/>
</dbReference>
<gene>
    <name evidence="4" type="primary">parE1_1</name>
    <name evidence="4" type="ORF">DLNHIDIE_00971</name>
</gene>
<dbReference type="RefSeq" id="WP_142087031.1">
    <property type="nucleotide sequence ID" value="NZ_SZUV01000001.1"/>
</dbReference>
<keyword evidence="2" id="KW-1277">Toxin-antitoxin system</keyword>
<evidence type="ECO:0000256" key="2">
    <source>
        <dbReference type="ARBA" id="ARBA00022649"/>
    </source>
</evidence>